<dbReference type="GO" id="GO:0005184">
    <property type="term" value="F:neuropeptide hormone activity"/>
    <property type="evidence" value="ECO:0007669"/>
    <property type="project" value="InterPro"/>
</dbReference>
<evidence type="ECO:0000256" key="3">
    <source>
        <dbReference type="ARBA" id="ARBA00022525"/>
    </source>
</evidence>
<comment type="subcellular location">
    <subcellularLocation>
        <location evidence="1">Secreted</location>
    </subcellularLocation>
</comment>
<keyword evidence="4" id="KW-0372">Hormone</keyword>
<protein>
    <submittedName>
        <fullName evidence="7">Uncharacterized protein</fullName>
    </submittedName>
</protein>
<dbReference type="InterPro" id="IPR028126">
    <property type="entry name" value="Spexin"/>
</dbReference>
<evidence type="ECO:0000313" key="8">
    <source>
        <dbReference type="Proteomes" id="UP000694383"/>
    </source>
</evidence>
<keyword evidence="6" id="KW-0812">Transmembrane</keyword>
<evidence type="ECO:0000256" key="6">
    <source>
        <dbReference type="SAM" id="Phobius"/>
    </source>
</evidence>
<evidence type="ECO:0000256" key="4">
    <source>
        <dbReference type="ARBA" id="ARBA00022702"/>
    </source>
</evidence>
<keyword evidence="6" id="KW-1133">Transmembrane helix</keyword>
<keyword evidence="6" id="KW-0472">Membrane</keyword>
<keyword evidence="5" id="KW-0732">Signal</keyword>
<organism evidence="7 8">
    <name type="scientific">Oryzias sinensis</name>
    <name type="common">Chinese medaka</name>
    <dbReference type="NCBI Taxonomy" id="183150"/>
    <lineage>
        <taxon>Eukaryota</taxon>
        <taxon>Metazoa</taxon>
        <taxon>Chordata</taxon>
        <taxon>Craniata</taxon>
        <taxon>Vertebrata</taxon>
        <taxon>Euteleostomi</taxon>
        <taxon>Actinopterygii</taxon>
        <taxon>Neopterygii</taxon>
        <taxon>Teleostei</taxon>
        <taxon>Neoteleostei</taxon>
        <taxon>Acanthomorphata</taxon>
        <taxon>Ovalentaria</taxon>
        <taxon>Atherinomorphae</taxon>
        <taxon>Beloniformes</taxon>
        <taxon>Adrianichthyidae</taxon>
        <taxon>Oryziinae</taxon>
        <taxon>Oryzias</taxon>
    </lineage>
</organism>
<proteinExistence type="inferred from homology"/>
<dbReference type="PANTHER" id="PTHR28590:SF1">
    <property type="entry name" value="SPEXIN"/>
    <property type="match status" value="1"/>
</dbReference>
<reference evidence="7" key="1">
    <citation type="submission" date="2025-08" db="UniProtKB">
        <authorList>
            <consortium name="Ensembl"/>
        </authorList>
    </citation>
    <scope>IDENTIFICATION</scope>
</reference>
<evidence type="ECO:0000256" key="5">
    <source>
        <dbReference type="ARBA" id="ARBA00022729"/>
    </source>
</evidence>
<dbReference type="PANTHER" id="PTHR28590">
    <property type="entry name" value="SPEXIN"/>
    <property type="match status" value="1"/>
</dbReference>
<dbReference type="GO" id="GO:0005737">
    <property type="term" value="C:cytoplasm"/>
    <property type="evidence" value="ECO:0007669"/>
    <property type="project" value="TreeGrafter"/>
</dbReference>
<evidence type="ECO:0000256" key="2">
    <source>
        <dbReference type="ARBA" id="ARBA00006687"/>
    </source>
</evidence>
<dbReference type="AlphaFoldDB" id="A0A8C7Y817"/>
<reference evidence="7" key="2">
    <citation type="submission" date="2025-09" db="UniProtKB">
        <authorList>
            <consortium name="Ensembl"/>
        </authorList>
    </citation>
    <scope>IDENTIFICATION</scope>
</reference>
<dbReference type="Proteomes" id="UP000694383">
    <property type="component" value="Unplaced"/>
</dbReference>
<name>A0A8C7Y817_9TELE</name>
<keyword evidence="8" id="KW-1185">Reference proteome</keyword>
<comment type="similarity">
    <text evidence="2">Belongs to the spexin family.</text>
</comment>
<accession>A0A8C7Y817</accession>
<dbReference type="Ensembl" id="ENSOSIT00000025707.1">
    <property type="protein sequence ID" value="ENSOSIP00000024351.1"/>
    <property type="gene ID" value="ENSOSIG00000012794.1"/>
</dbReference>
<evidence type="ECO:0000313" key="7">
    <source>
        <dbReference type="Ensembl" id="ENSOSIP00000024351.1"/>
    </source>
</evidence>
<dbReference type="Pfam" id="PF15171">
    <property type="entry name" value="Spexin"/>
    <property type="match status" value="1"/>
</dbReference>
<keyword evidence="3" id="KW-0964">Secreted</keyword>
<sequence length="95" mass="11045">MQCLRLKGPSQIFLSGNLLFLIDSFFDVFVFLASKFNQIFPFAFFQRRNWTPQAILYLKGAQGHRSLLEHSSREERGISRSGLSSFFAANRFNIY</sequence>
<feature type="transmembrane region" description="Helical" evidence="6">
    <location>
        <begin position="12"/>
        <end position="33"/>
    </location>
</feature>
<dbReference type="GO" id="GO:0005615">
    <property type="term" value="C:extracellular space"/>
    <property type="evidence" value="ECO:0007669"/>
    <property type="project" value="TreeGrafter"/>
</dbReference>
<evidence type="ECO:0000256" key="1">
    <source>
        <dbReference type="ARBA" id="ARBA00004613"/>
    </source>
</evidence>
<dbReference type="GO" id="GO:1904306">
    <property type="term" value="P:positive regulation of gastro-intestinal system smooth muscle contraction"/>
    <property type="evidence" value="ECO:0007669"/>
    <property type="project" value="TreeGrafter"/>
</dbReference>